<evidence type="ECO:0000313" key="2">
    <source>
        <dbReference type="Proteomes" id="UP000019733"/>
    </source>
</evidence>
<reference evidence="1" key="1">
    <citation type="submission" date="2015-07" db="EMBL/GenBank/DDBJ databases">
        <title>Isolation and characterization of a novel lytic T4-like coliphage vB_EcoM_JS09 infecting APEC.</title>
        <authorList>
            <person name="Zhou Y."/>
            <person name="Bao H.D."/>
            <person name="Zhang H."/>
            <person name="Wang R."/>
        </authorList>
    </citation>
    <scope>NUCLEOTIDE SEQUENCE</scope>
</reference>
<dbReference type="RefSeq" id="YP_009037369.1">
    <property type="nucleotide sequence ID" value="NC_024124.2"/>
</dbReference>
<dbReference type="GeneID" id="19524771"/>
<dbReference type="KEGG" id="vg:19524771"/>
<organism evidence="1 2">
    <name type="scientific">Escherichia phage vB_EcoM_JS09</name>
    <dbReference type="NCBI Taxonomy" id="1430444"/>
    <lineage>
        <taxon>Viruses</taxon>
        <taxon>Duplodnaviria</taxon>
        <taxon>Heunggongvirae</taxon>
        <taxon>Uroviricota</taxon>
        <taxon>Caudoviricetes</taxon>
        <taxon>Pantevenvirales</taxon>
        <taxon>Straboviridae</taxon>
        <taxon>Tevenvirinae</taxon>
        <taxon>Mosigvirus</taxon>
        <taxon>Mosigvirus JS09</taxon>
    </lineage>
</organism>
<keyword evidence="2" id="KW-1185">Reference proteome</keyword>
<dbReference type="Proteomes" id="UP000019733">
    <property type="component" value="Segment"/>
</dbReference>
<protein>
    <submittedName>
        <fullName evidence="1">Uncharacterized protein</fullName>
    </submittedName>
</protein>
<sequence>MIYYESIGTKVVAKTITREKFAKIFDMRYKKSEHKGIRFEDAHCTICPYNEDINGTIVPLVEASHDDLWDEYNIACREI</sequence>
<evidence type="ECO:0000313" key="1">
    <source>
        <dbReference type="EMBL" id="AIA80013.1"/>
    </source>
</evidence>
<name>A0A060BMG7_9CAUD</name>
<gene>
    <name evidence="1" type="ORF">JS09_046</name>
</gene>
<proteinExistence type="predicted"/>
<accession>A0A060BMG7</accession>
<dbReference type="EMBL" id="KF582788">
    <property type="protein sequence ID" value="AIA80013.1"/>
    <property type="molecule type" value="Genomic_DNA"/>
</dbReference>
<dbReference type="OrthoDB" id="20432at10239"/>